<dbReference type="Proteomes" id="UP000051307">
    <property type="component" value="Unassembled WGS sequence"/>
</dbReference>
<proteinExistence type="predicted"/>
<keyword evidence="1" id="KW-1133">Transmembrane helix</keyword>
<sequence length="92" mass="10522">MSFLGIVTLVLVALIILSLLFVFFKAFILLLPVALIAIGIMWLVFWISGKRNKNRVPTSGTYYDWFRAGESTQKSTRKRARNVTVKDIKDDK</sequence>
<keyword evidence="1" id="KW-0812">Transmembrane</keyword>
<organism evidence="2 3">
    <name type="scientific">Lactobacillus kitasatonis DSM 16761 = JCM 1039</name>
    <dbReference type="NCBI Taxonomy" id="1423767"/>
    <lineage>
        <taxon>Bacteria</taxon>
        <taxon>Bacillati</taxon>
        <taxon>Bacillota</taxon>
        <taxon>Bacilli</taxon>
        <taxon>Lactobacillales</taxon>
        <taxon>Lactobacillaceae</taxon>
        <taxon>Lactobacillus</taxon>
    </lineage>
</organism>
<evidence type="ECO:0000313" key="2">
    <source>
        <dbReference type="EMBL" id="KRM02101.1"/>
    </source>
</evidence>
<evidence type="ECO:0000313" key="3">
    <source>
        <dbReference type="Proteomes" id="UP000051307"/>
    </source>
</evidence>
<reference evidence="2 3" key="1">
    <citation type="journal article" date="2015" name="Genome Announc.">
        <title>Expanding the biotechnology potential of lactobacilli through comparative genomics of 213 strains and associated genera.</title>
        <authorList>
            <person name="Sun Z."/>
            <person name="Harris H.M."/>
            <person name="McCann A."/>
            <person name="Guo C."/>
            <person name="Argimon S."/>
            <person name="Zhang W."/>
            <person name="Yang X."/>
            <person name="Jeffery I.B."/>
            <person name="Cooney J.C."/>
            <person name="Kagawa T.F."/>
            <person name="Liu W."/>
            <person name="Song Y."/>
            <person name="Salvetti E."/>
            <person name="Wrobel A."/>
            <person name="Rasinkangas P."/>
            <person name="Parkhill J."/>
            <person name="Rea M.C."/>
            <person name="O'Sullivan O."/>
            <person name="Ritari J."/>
            <person name="Douillard F.P."/>
            <person name="Paul Ross R."/>
            <person name="Yang R."/>
            <person name="Briner A.E."/>
            <person name="Felis G.E."/>
            <person name="de Vos W.M."/>
            <person name="Barrangou R."/>
            <person name="Klaenhammer T.R."/>
            <person name="Caufield P.W."/>
            <person name="Cui Y."/>
            <person name="Zhang H."/>
            <person name="O'Toole P.W."/>
        </authorList>
    </citation>
    <scope>NUCLEOTIDE SEQUENCE [LARGE SCALE GENOMIC DNA]</scope>
    <source>
        <strain evidence="2 3">DSM 16761</strain>
    </source>
</reference>
<dbReference type="PATRIC" id="fig|1423767.3.peg.1765"/>
<dbReference type="OrthoDB" id="2329331at2"/>
<dbReference type="EMBL" id="AZFU01000044">
    <property type="protein sequence ID" value="KRM02101.1"/>
    <property type="molecule type" value="Genomic_DNA"/>
</dbReference>
<name>A0A0R1VA64_9LACO</name>
<keyword evidence="1" id="KW-0472">Membrane</keyword>
<accession>A0A0R1VA64</accession>
<dbReference type="RefSeq" id="WP_025014488.1">
    <property type="nucleotide sequence ID" value="NZ_AZFU01000044.1"/>
</dbReference>
<protein>
    <submittedName>
        <fullName evidence="2">Uncharacterized protein</fullName>
    </submittedName>
</protein>
<gene>
    <name evidence="2" type="ORF">FC59_GL001701</name>
</gene>
<dbReference type="AlphaFoldDB" id="A0A0R1VA64"/>
<comment type="caution">
    <text evidence="2">The sequence shown here is derived from an EMBL/GenBank/DDBJ whole genome shotgun (WGS) entry which is preliminary data.</text>
</comment>
<evidence type="ECO:0000256" key="1">
    <source>
        <dbReference type="SAM" id="Phobius"/>
    </source>
</evidence>
<dbReference type="eggNOG" id="ENOG5030A77">
    <property type="taxonomic scope" value="Bacteria"/>
</dbReference>
<feature type="transmembrane region" description="Helical" evidence="1">
    <location>
        <begin position="28"/>
        <end position="47"/>
    </location>
</feature>